<name>A0A9P7CWD6_9AGAM</name>
<comment type="caution">
    <text evidence="1">The sequence shown here is derived from an EMBL/GenBank/DDBJ whole genome shotgun (WGS) entry which is preliminary data.</text>
</comment>
<feature type="non-terminal residue" evidence="1">
    <location>
        <position position="115"/>
    </location>
</feature>
<dbReference type="AlphaFoldDB" id="A0A9P7CWD6"/>
<dbReference type="OrthoDB" id="3152464at2759"/>
<evidence type="ECO:0000313" key="1">
    <source>
        <dbReference type="EMBL" id="KAG1766487.1"/>
    </source>
</evidence>
<reference evidence="1" key="1">
    <citation type="journal article" date="2020" name="New Phytol.">
        <title>Comparative genomics reveals dynamic genome evolution in host specialist ectomycorrhizal fungi.</title>
        <authorList>
            <person name="Lofgren L.A."/>
            <person name="Nguyen N.H."/>
            <person name="Vilgalys R."/>
            <person name="Ruytinx J."/>
            <person name="Liao H.L."/>
            <person name="Branco S."/>
            <person name="Kuo A."/>
            <person name="LaButti K."/>
            <person name="Lipzen A."/>
            <person name="Andreopoulos W."/>
            <person name="Pangilinan J."/>
            <person name="Riley R."/>
            <person name="Hundley H."/>
            <person name="Na H."/>
            <person name="Barry K."/>
            <person name="Grigoriev I.V."/>
            <person name="Stajich J.E."/>
            <person name="Kennedy P.G."/>
        </authorList>
    </citation>
    <scope>NUCLEOTIDE SEQUENCE</scope>
    <source>
        <strain evidence="1">DOB743</strain>
    </source>
</reference>
<sequence>FSAKGIYSTWDCLSTISITITLLQNIKKKVRCALGITYSGTTHTTPDISTSTWKRENDSVKPMVNILWEGGQKLKSSTLATFNKKMQVMLVGGRFEPEEDELSAASFDFTDIIAE</sequence>
<protein>
    <submittedName>
        <fullName evidence="1">Uncharacterized protein</fullName>
    </submittedName>
</protein>
<organism evidence="1 2">
    <name type="scientific">Suillus placidus</name>
    <dbReference type="NCBI Taxonomy" id="48579"/>
    <lineage>
        <taxon>Eukaryota</taxon>
        <taxon>Fungi</taxon>
        <taxon>Dikarya</taxon>
        <taxon>Basidiomycota</taxon>
        <taxon>Agaricomycotina</taxon>
        <taxon>Agaricomycetes</taxon>
        <taxon>Agaricomycetidae</taxon>
        <taxon>Boletales</taxon>
        <taxon>Suillineae</taxon>
        <taxon>Suillaceae</taxon>
        <taxon>Suillus</taxon>
    </lineage>
</organism>
<keyword evidence="2" id="KW-1185">Reference proteome</keyword>
<dbReference type="Proteomes" id="UP000714275">
    <property type="component" value="Unassembled WGS sequence"/>
</dbReference>
<accession>A0A9P7CWD6</accession>
<dbReference type="EMBL" id="JABBWD010000095">
    <property type="protein sequence ID" value="KAG1766487.1"/>
    <property type="molecule type" value="Genomic_DNA"/>
</dbReference>
<evidence type="ECO:0000313" key="2">
    <source>
        <dbReference type="Proteomes" id="UP000714275"/>
    </source>
</evidence>
<gene>
    <name evidence="1" type="ORF">EV702DRAFT_980842</name>
</gene>
<proteinExistence type="predicted"/>